<evidence type="ECO:0000313" key="1">
    <source>
        <dbReference type="EMBL" id="CAJ2654302.1"/>
    </source>
</evidence>
<evidence type="ECO:0000313" key="2">
    <source>
        <dbReference type="Proteomes" id="UP001177021"/>
    </source>
</evidence>
<keyword evidence="2" id="KW-1185">Reference proteome</keyword>
<sequence>MIKKLVCSICADNLLCLLRQWMKRNTILKFVKEQSPVTFAIAAEYVHVSDCPVFVISGSYEGISAKDMWHEIKQVDPFLQPVNDSKLQAVVNTVRQPSKVYGSNEDHEYALNALSSIKLTESQSNESFATMIVQGLEKPVNESSMLKERMLNKFSPDDATGNAYQSELKDDKHSDMVDIPLFTIDDDIPDSGLGQANAGGQQFSDNLILLSVDDILGSVLETTNHVGRISVSTPCNIPYKEMACHCENLLAGKQQKIFTFMSTLSLYGKPFRIPAPEYNNNKDESTNSNVQQS</sequence>
<dbReference type="Proteomes" id="UP001177021">
    <property type="component" value="Unassembled WGS sequence"/>
</dbReference>
<gene>
    <name evidence="1" type="ORF">MILVUS5_LOCUS21481</name>
</gene>
<dbReference type="EMBL" id="CASHSV030000206">
    <property type="protein sequence ID" value="CAJ2654302.1"/>
    <property type="molecule type" value="Genomic_DNA"/>
</dbReference>
<protein>
    <submittedName>
        <fullName evidence="1">Uncharacterized protein</fullName>
    </submittedName>
</protein>
<name>A0ACB0KFM0_TRIPR</name>
<proteinExistence type="predicted"/>
<comment type="caution">
    <text evidence="1">The sequence shown here is derived from an EMBL/GenBank/DDBJ whole genome shotgun (WGS) entry which is preliminary data.</text>
</comment>
<accession>A0ACB0KFM0</accession>
<reference evidence="1" key="1">
    <citation type="submission" date="2023-10" db="EMBL/GenBank/DDBJ databases">
        <authorList>
            <person name="Rodriguez Cubillos JULIANA M."/>
            <person name="De Vega J."/>
        </authorList>
    </citation>
    <scope>NUCLEOTIDE SEQUENCE</scope>
</reference>
<organism evidence="1 2">
    <name type="scientific">Trifolium pratense</name>
    <name type="common">Red clover</name>
    <dbReference type="NCBI Taxonomy" id="57577"/>
    <lineage>
        <taxon>Eukaryota</taxon>
        <taxon>Viridiplantae</taxon>
        <taxon>Streptophyta</taxon>
        <taxon>Embryophyta</taxon>
        <taxon>Tracheophyta</taxon>
        <taxon>Spermatophyta</taxon>
        <taxon>Magnoliopsida</taxon>
        <taxon>eudicotyledons</taxon>
        <taxon>Gunneridae</taxon>
        <taxon>Pentapetalae</taxon>
        <taxon>rosids</taxon>
        <taxon>fabids</taxon>
        <taxon>Fabales</taxon>
        <taxon>Fabaceae</taxon>
        <taxon>Papilionoideae</taxon>
        <taxon>50 kb inversion clade</taxon>
        <taxon>NPAAA clade</taxon>
        <taxon>Hologalegina</taxon>
        <taxon>IRL clade</taxon>
        <taxon>Trifolieae</taxon>
        <taxon>Trifolium</taxon>
    </lineage>
</organism>